<evidence type="ECO:0000313" key="1">
    <source>
        <dbReference type="EMBL" id="SHE70219.1"/>
    </source>
</evidence>
<dbReference type="PROSITE" id="PS51257">
    <property type="entry name" value="PROKAR_LIPOPROTEIN"/>
    <property type="match status" value="1"/>
</dbReference>
<keyword evidence="2" id="KW-1185">Reference proteome</keyword>
<dbReference type="STRING" id="1121884.SAMN02745131_00910"/>
<dbReference type="AlphaFoldDB" id="A0A1M4VMI8"/>
<dbReference type="RefSeq" id="WP_072834052.1">
    <property type="nucleotide sequence ID" value="NZ_FQUU01000003.1"/>
</dbReference>
<dbReference type="PANTHER" id="PTHR34599:SF1">
    <property type="entry name" value="PHOSPHATIDIC ACID PHOSPHATASE TYPE 2_HALOPEROXIDASE DOMAIN-CONTAINING PROTEIN"/>
    <property type="match status" value="1"/>
</dbReference>
<protein>
    <submittedName>
        <fullName evidence="1">PAP2 superfamily protein</fullName>
    </submittedName>
</protein>
<dbReference type="InterPro" id="IPR036938">
    <property type="entry name" value="PAP2/HPO_sf"/>
</dbReference>
<dbReference type="EMBL" id="FQUU01000003">
    <property type="protein sequence ID" value="SHE70219.1"/>
    <property type="molecule type" value="Genomic_DNA"/>
</dbReference>
<evidence type="ECO:0000313" key="2">
    <source>
        <dbReference type="Proteomes" id="UP000184048"/>
    </source>
</evidence>
<dbReference type="Proteomes" id="UP000184048">
    <property type="component" value="Unassembled WGS sequence"/>
</dbReference>
<organism evidence="1 2">
    <name type="scientific">Flavisolibacter ginsengisoli DSM 18119</name>
    <dbReference type="NCBI Taxonomy" id="1121884"/>
    <lineage>
        <taxon>Bacteria</taxon>
        <taxon>Pseudomonadati</taxon>
        <taxon>Bacteroidota</taxon>
        <taxon>Chitinophagia</taxon>
        <taxon>Chitinophagales</taxon>
        <taxon>Chitinophagaceae</taxon>
        <taxon>Flavisolibacter</taxon>
    </lineage>
</organism>
<dbReference type="CDD" id="cd03398">
    <property type="entry name" value="PAP2_haloperoxidase"/>
    <property type="match status" value="1"/>
</dbReference>
<accession>A0A1M4VMI8</accession>
<dbReference type="SUPFAM" id="SSF48317">
    <property type="entry name" value="Acid phosphatase/Vanadium-dependent haloperoxidase"/>
    <property type="match status" value="1"/>
</dbReference>
<proteinExistence type="predicted"/>
<reference evidence="1 2" key="1">
    <citation type="submission" date="2016-11" db="EMBL/GenBank/DDBJ databases">
        <authorList>
            <person name="Jaros S."/>
            <person name="Januszkiewicz K."/>
            <person name="Wedrychowicz H."/>
        </authorList>
    </citation>
    <scope>NUCLEOTIDE SEQUENCE [LARGE SCALE GENOMIC DNA]</scope>
    <source>
        <strain evidence="1 2">DSM 18119</strain>
    </source>
</reference>
<gene>
    <name evidence="1" type="ORF">SAMN02745131_00910</name>
</gene>
<sequence>MKRISFITVVLVVFLFSCEKNIDKPASQEQMTLAAKQNKDHGHLKQSKTFSSEVVVSWLNMQLQMVKVPMPAGTAGQATDRCQAYCGIALYESVVPGMPAYQSLSGQLTDFPEMPSTEPGKAYHWAASANAALAEMNRRLFPATAIANKTAMTNLENSFQATYSTETDDATLQRSIAFGKEVATRVYNWAATDGTTNINPPYVPPVGPGLWIPTSTSPIVNPYAYQLRLLVPGSADNTTLEPPPAFSTVPGSPFYNMVKEVYDARVNITPEQKALADYFKDVPGYTPGGTYLALMTQLLDITKPTLDMAALDYVKIGLATRDASIVLFTNKYRFNLIRPVTYIRAYIDPSWSSYIPTPNHPEFPSGHSTSGGAILTMMSKIFGEDFHITLHTYDYLNYPSRSYTSFTQMSNDISDSRFYSGLHYRATLVKSTEQGKKVAENILSKVKFMK</sequence>
<dbReference type="InterPro" id="IPR052559">
    <property type="entry name" value="V-haloperoxidase"/>
</dbReference>
<dbReference type="PANTHER" id="PTHR34599">
    <property type="entry name" value="PEROXIDASE-RELATED"/>
    <property type="match status" value="1"/>
</dbReference>
<dbReference type="OrthoDB" id="9780455at2"/>
<dbReference type="Gene3D" id="1.10.606.20">
    <property type="match status" value="1"/>
</dbReference>
<name>A0A1M4VMI8_9BACT</name>